<feature type="transmembrane region" description="Helical" evidence="2">
    <location>
        <begin position="17"/>
        <end position="40"/>
    </location>
</feature>
<evidence type="ECO:0000256" key="1">
    <source>
        <dbReference type="SAM" id="MobiDB-lite"/>
    </source>
</evidence>
<accession>A0ABP5PSF3</accession>
<keyword evidence="2" id="KW-0472">Membrane</keyword>
<reference evidence="4" key="1">
    <citation type="journal article" date="2019" name="Int. J. Syst. Evol. Microbiol.">
        <title>The Global Catalogue of Microorganisms (GCM) 10K type strain sequencing project: providing services to taxonomists for standard genome sequencing and annotation.</title>
        <authorList>
            <consortium name="The Broad Institute Genomics Platform"/>
            <consortium name="The Broad Institute Genome Sequencing Center for Infectious Disease"/>
            <person name="Wu L."/>
            <person name="Ma J."/>
        </authorList>
    </citation>
    <scope>NUCLEOTIDE SEQUENCE [LARGE SCALE GENOMIC DNA]</scope>
    <source>
        <strain evidence="4">JCM 16114</strain>
    </source>
</reference>
<evidence type="ECO:0000313" key="4">
    <source>
        <dbReference type="Proteomes" id="UP001499843"/>
    </source>
</evidence>
<keyword evidence="2" id="KW-0812">Transmembrane</keyword>
<dbReference type="Proteomes" id="UP001499843">
    <property type="component" value="Unassembled WGS sequence"/>
</dbReference>
<keyword evidence="4" id="KW-1185">Reference proteome</keyword>
<organism evidence="3 4">
    <name type="scientific">Nonomuraea monospora</name>
    <dbReference type="NCBI Taxonomy" id="568818"/>
    <lineage>
        <taxon>Bacteria</taxon>
        <taxon>Bacillati</taxon>
        <taxon>Actinomycetota</taxon>
        <taxon>Actinomycetes</taxon>
        <taxon>Streptosporangiales</taxon>
        <taxon>Streptosporangiaceae</taxon>
        <taxon>Nonomuraea</taxon>
    </lineage>
</organism>
<dbReference type="EMBL" id="BAAAQX010000036">
    <property type="protein sequence ID" value="GAA2213882.1"/>
    <property type="molecule type" value="Genomic_DNA"/>
</dbReference>
<comment type="caution">
    <text evidence="3">The sequence shown here is derived from an EMBL/GenBank/DDBJ whole genome shotgun (WGS) entry which is preliminary data.</text>
</comment>
<feature type="compositionally biased region" description="Low complexity" evidence="1">
    <location>
        <begin position="73"/>
        <end position="108"/>
    </location>
</feature>
<feature type="compositionally biased region" description="Basic residues" evidence="1">
    <location>
        <begin position="149"/>
        <end position="158"/>
    </location>
</feature>
<feature type="region of interest" description="Disordered" evidence="1">
    <location>
        <begin position="48"/>
        <end position="158"/>
    </location>
</feature>
<evidence type="ECO:0000313" key="3">
    <source>
        <dbReference type="EMBL" id="GAA2213882.1"/>
    </source>
</evidence>
<sequence length="158" mass="16049">MNGAITSERSPGATQEVTIILAALAIPVAALIGLMLMTLLEDALLAPPADSRKPDAADPAPASGPAPEPAPEPASELAPEPAFEATLAAAPAPTATADSAEPATESTAVILPLPARPYASGRGRPATRRPRSCARVTARVDDPRCAASRTRHPLPRSA</sequence>
<evidence type="ECO:0000256" key="2">
    <source>
        <dbReference type="SAM" id="Phobius"/>
    </source>
</evidence>
<gene>
    <name evidence="3" type="ORF">GCM10009850_093450</name>
</gene>
<keyword evidence="2" id="KW-1133">Transmembrane helix</keyword>
<feature type="compositionally biased region" description="Pro residues" evidence="1">
    <location>
        <begin position="62"/>
        <end position="72"/>
    </location>
</feature>
<protein>
    <submittedName>
        <fullName evidence="3">Uncharacterized protein</fullName>
    </submittedName>
</protein>
<name>A0ABP5PSF3_9ACTN</name>
<proteinExistence type="predicted"/>